<dbReference type="Proteomes" id="UP000587527">
    <property type="component" value="Unassembled WGS sequence"/>
</dbReference>
<keyword evidence="3" id="KW-1185">Reference proteome</keyword>
<accession>A0A841BUB7</accession>
<reference evidence="2 3" key="1">
    <citation type="submission" date="2020-08" db="EMBL/GenBank/DDBJ databases">
        <title>Sequencing the genomes of 1000 actinobacteria strains.</title>
        <authorList>
            <person name="Klenk H.-P."/>
        </authorList>
    </citation>
    <scope>NUCLEOTIDE SEQUENCE [LARGE SCALE GENOMIC DNA]</scope>
    <source>
        <strain evidence="2 3">DSM 45362</strain>
    </source>
</reference>
<organism evidence="2 3">
    <name type="scientific">Allocatelliglobosispora scoriae</name>
    <dbReference type="NCBI Taxonomy" id="643052"/>
    <lineage>
        <taxon>Bacteria</taxon>
        <taxon>Bacillati</taxon>
        <taxon>Actinomycetota</taxon>
        <taxon>Actinomycetes</taxon>
        <taxon>Micromonosporales</taxon>
        <taxon>Micromonosporaceae</taxon>
        <taxon>Allocatelliglobosispora</taxon>
    </lineage>
</organism>
<dbReference type="EMBL" id="JACHMN010000002">
    <property type="protein sequence ID" value="MBB5871036.1"/>
    <property type="molecule type" value="Genomic_DNA"/>
</dbReference>
<evidence type="ECO:0000313" key="2">
    <source>
        <dbReference type="EMBL" id="MBB5871036.1"/>
    </source>
</evidence>
<dbReference type="Gene3D" id="1.25.40.10">
    <property type="entry name" value="Tetratricopeptide repeat domain"/>
    <property type="match status" value="1"/>
</dbReference>
<gene>
    <name evidence="2" type="ORF">F4553_004415</name>
</gene>
<comment type="caution">
    <text evidence="2">The sequence shown here is derived from an EMBL/GenBank/DDBJ whole genome shotgun (WGS) entry which is preliminary data.</text>
</comment>
<name>A0A841BUB7_9ACTN</name>
<dbReference type="SUPFAM" id="SSF48452">
    <property type="entry name" value="TPR-like"/>
    <property type="match status" value="1"/>
</dbReference>
<dbReference type="AlphaFoldDB" id="A0A841BUB7"/>
<feature type="region of interest" description="Disordered" evidence="1">
    <location>
        <begin position="935"/>
        <end position="955"/>
    </location>
</feature>
<dbReference type="RefSeq" id="WP_184838825.1">
    <property type="nucleotide sequence ID" value="NZ_JACHMN010000002.1"/>
</dbReference>
<evidence type="ECO:0000313" key="3">
    <source>
        <dbReference type="Proteomes" id="UP000587527"/>
    </source>
</evidence>
<dbReference type="InterPro" id="IPR011990">
    <property type="entry name" value="TPR-like_helical_dom_sf"/>
</dbReference>
<protein>
    <submittedName>
        <fullName evidence="2">Tetratricopeptide (TPR) repeat protein</fullName>
    </submittedName>
</protein>
<sequence>MTTSDDVREMISKGWGTPDGRGRIAIAEESVRHAEALGDSDLAFAARMLATTAYHQGGEPAKAFVTFARCLAQYDADPGSREEADESLLLWHFKFVTGALPRFPELPLQRTYAVLDDMERRYRQGGHSLHAVYAYRQRVARHLGDVALADHFYRLWDTAPRDGNSDCVGCDPTSKVYYLTWRERYADAVALAEPVLTGRLTCAEQPQEILTSLLVPYLRTGQLDKARDAHRRAYRALAANPANLGSVAVHIDFCALTGNEVRGLELIERHLTWLERAPSPLAEMSFAASAAAVLRRLAASGQGDLAVRRGGDSTTAAALGEELANRAIALAVRFDERNGNTYQSSVVAETLNVTPLVDYLPLSITARQRGSVAAVPVEPVVPVPAVVDLSACPETLPLDEQLELAEKWRFDDDEDRAHALWRRIEEQHPESGMTDVQRGRMARSRAYRTPDSDEGAAAEFELAATLFAAAGDDVREFSARGQLALARFRMKQDDEHLTVIRQTTDFLLRNSDDDDVRRGALMRLAYALAIAGVIDEALTTLEELDAFAGPVPVRRRAQEQLMRAQLLAGLERFDESLAASTSVVESLDGTGPSNELAAARVSRAKVLGMNGDHRGALAEFEAAAKDAIDPELRRSAWLDAAFMLVGTDRAAEVIDDIVEHICQMVEVGEDRAAAYSRHRLAVALATIGRQREAAEVAEEALSWFADHLEEQAIADECRELLGQIYINLGEPTAALDQLDQLAANLNGYDNLGSRAAVLERTADILYRIDRDREASDRFAEAGRAYRDAGYRLSAVRTARRRMTSLHYSQQPEAALAQLAEVEAELNEVATTIDTDGQPQLLWERAMTGYDAAFMLANSDDHVGALRRIEPAAALFRSIEAFEEALLAELREGEILVAAGAADRGEAVLRRVLDGLPEDHRARQETAWWLARALDEQGEQRKARKLRKDYDLPDPE</sequence>
<evidence type="ECO:0000256" key="1">
    <source>
        <dbReference type="SAM" id="MobiDB-lite"/>
    </source>
</evidence>
<proteinExistence type="predicted"/>